<sequence>MPQEKSSKSATFAGLALAGAGVAHFVRPELFEGITRSAFPNDTARFLKINGGLETALGLGVALPQTRKLAVVGLLGYGGYLAVNAIRNR</sequence>
<dbReference type="RefSeq" id="WP_142550848.1">
    <property type="nucleotide sequence ID" value="NZ_VIFX01000004.1"/>
</dbReference>
<evidence type="ECO:0000313" key="2">
    <source>
        <dbReference type="Proteomes" id="UP000315759"/>
    </source>
</evidence>
<reference evidence="1 2" key="1">
    <citation type="submission" date="2018-10" db="EMBL/GenBank/DDBJ databases">
        <title>Draft genome of Mycobacterium hodleri strain B.</title>
        <authorList>
            <person name="Amande T.J."/>
            <person name="Mcgenity T.J."/>
        </authorList>
    </citation>
    <scope>NUCLEOTIDE SEQUENCE [LARGE SCALE GENOMIC DNA]</scope>
    <source>
        <strain evidence="1 2">B</strain>
    </source>
</reference>
<name>A0A544W6G3_9MYCO</name>
<accession>A0A544W6G3</accession>
<gene>
    <name evidence="1" type="ORF">D8S82_04070</name>
</gene>
<proteinExistence type="predicted"/>
<dbReference type="Proteomes" id="UP000315759">
    <property type="component" value="Unassembled WGS sequence"/>
</dbReference>
<evidence type="ECO:0008006" key="3">
    <source>
        <dbReference type="Google" id="ProtNLM"/>
    </source>
</evidence>
<protein>
    <recommendedName>
        <fullName evidence="3">DoxX family protein</fullName>
    </recommendedName>
</protein>
<comment type="caution">
    <text evidence="1">The sequence shown here is derived from an EMBL/GenBank/DDBJ whole genome shotgun (WGS) entry which is preliminary data.</text>
</comment>
<organism evidence="1 2">
    <name type="scientific">Mycolicibacterium hodleri</name>
    <dbReference type="NCBI Taxonomy" id="49897"/>
    <lineage>
        <taxon>Bacteria</taxon>
        <taxon>Bacillati</taxon>
        <taxon>Actinomycetota</taxon>
        <taxon>Actinomycetes</taxon>
        <taxon>Mycobacteriales</taxon>
        <taxon>Mycobacteriaceae</taxon>
        <taxon>Mycolicibacterium</taxon>
    </lineage>
</organism>
<keyword evidence="2" id="KW-1185">Reference proteome</keyword>
<dbReference type="AlphaFoldDB" id="A0A544W6G3"/>
<dbReference type="EMBL" id="VIFX01000004">
    <property type="protein sequence ID" value="TQR87799.1"/>
    <property type="molecule type" value="Genomic_DNA"/>
</dbReference>
<evidence type="ECO:0000313" key="1">
    <source>
        <dbReference type="EMBL" id="TQR87799.1"/>
    </source>
</evidence>